<proteinExistence type="predicted"/>
<comment type="caution">
    <text evidence="1">The sequence shown here is derived from an EMBL/GenBank/DDBJ whole genome shotgun (WGS) entry which is preliminary data.</text>
</comment>
<evidence type="ECO:0000313" key="1">
    <source>
        <dbReference type="EMBL" id="KAK3361355.1"/>
    </source>
</evidence>
<reference evidence="1" key="2">
    <citation type="submission" date="2023-06" db="EMBL/GenBank/DDBJ databases">
        <authorList>
            <consortium name="Lawrence Berkeley National Laboratory"/>
            <person name="Haridas S."/>
            <person name="Hensen N."/>
            <person name="Bonometti L."/>
            <person name="Westerberg I."/>
            <person name="Brannstrom I.O."/>
            <person name="Guillou S."/>
            <person name="Cros-Aarteil S."/>
            <person name="Calhoun S."/>
            <person name="Kuo A."/>
            <person name="Mondo S."/>
            <person name="Pangilinan J."/>
            <person name="Riley R."/>
            <person name="Labutti K."/>
            <person name="Andreopoulos B."/>
            <person name="Lipzen A."/>
            <person name="Chen C."/>
            <person name="Yanf M."/>
            <person name="Daum C."/>
            <person name="Ng V."/>
            <person name="Clum A."/>
            <person name="Steindorff A."/>
            <person name="Ohm R."/>
            <person name="Martin F."/>
            <person name="Silar P."/>
            <person name="Natvig D."/>
            <person name="Lalanne C."/>
            <person name="Gautier V."/>
            <person name="Ament-Velasquez S.L."/>
            <person name="Kruys A."/>
            <person name="Hutchinson M.I."/>
            <person name="Powell A.J."/>
            <person name="Barry K."/>
            <person name="Miller A.N."/>
            <person name="Grigoriev I.V."/>
            <person name="Debuchy R."/>
            <person name="Gladieux P."/>
            <person name="Thoren M.H."/>
            <person name="Johannesson H."/>
        </authorList>
    </citation>
    <scope>NUCLEOTIDE SEQUENCE</scope>
    <source>
        <strain evidence="1">CBS 958.72</strain>
    </source>
</reference>
<keyword evidence="2" id="KW-1185">Reference proteome</keyword>
<accession>A0AAE0JTU7</accession>
<protein>
    <submittedName>
        <fullName evidence="1">Uncharacterized protein</fullName>
    </submittedName>
</protein>
<organism evidence="1 2">
    <name type="scientific">Lasiosphaeria ovina</name>
    <dbReference type="NCBI Taxonomy" id="92902"/>
    <lineage>
        <taxon>Eukaryota</taxon>
        <taxon>Fungi</taxon>
        <taxon>Dikarya</taxon>
        <taxon>Ascomycota</taxon>
        <taxon>Pezizomycotina</taxon>
        <taxon>Sordariomycetes</taxon>
        <taxon>Sordariomycetidae</taxon>
        <taxon>Sordariales</taxon>
        <taxon>Lasiosphaeriaceae</taxon>
        <taxon>Lasiosphaeria</taxon>
    </lineage>
</organism>
<dbReference type="Proteomes" id="UP001287356">
    <property type="component" value="Unassembled WGS sequence"/>
</dbReference>
<evidence type="ECO:0000313" key="2">
    <source>
        <dbReference type="Proteomes" id="UP001287356"/>
    </source>
</evidence>
<sequence>MSAENDYTTHSEQVAEAAIEVATVTAEPTRCAAAAAAAIAPAAAPRPLFVDRHGQGYRVENYLPPGWPGLGASRWARPGDLYYTPRTPGLVDVDVAHFVEAEQVADDTEAY</sequence>
<reference evidence="1" key="1">
    <citation type="journal article" date="2023" name="Mol. Phylogenet. Evol.">
        <title>Genome-scale phylogeny and comparative genomics of the fungal order Sordariales.</title>
        <authorList>
            <person name="Hensen N."/>
            <person name="Bonometti L."/>
            <person name="Westerberg I."/>
            <person name="Brannstrom I.O."/>
            <person name="Guillou S."/>
            <person name="Cros-Aarteil S."/>
            <person name="Calhoun S."/>
            <person name="Haridas S."/>
            <person name="Kuo A."/>
            <person name="Mondo S."/>
            <person name="Pangilinan J."/>
            <person name="Riley R."/>
            <person name="LaButti K."/>
            <person name="Andreopoulos B."/>
            <person name="Lipzen A."/>
            <person name="Chen C."/>
            <person name="Yan M."/>
            <person name="Daum C."/>
            <person name="Ng V."/>
            <person name="Clum A."/>
            <person name="Steindorff A."/>
            <person name="Ohm R.A."/>
            <person name="Martin F."/>
            <person name="Silar P."/>
            <person name="Natvig D.O."/>
            <person name="Lalanne C."/>
            <person name="Gautier V."/>
            <person name="Ament-Velasquez S.L."/>
            <person name="Kruys A."/>
            <person name="Hutchinson M.I."/>
            <person name="Powell A.J."/>
            <person name="Barry K."/>
            <person name="Miller A.N."/>
            <person name="Grigoriev I.V."/>
            <person name="Debuchy R."/>
            <person name="Gladieux P."/>
            <person name="Hiltunen Thoren M."/>
            <person name="Johannesson H."/>
        </authorList>
    </citation>
    <scope>NUCLEOTIDE SEQUENCE</scope>
    <source>
        <strain evidence="1">CBS 958.72</strain>
    </source>
</reference>
<dbReference type="EMBL" id="JAULSN010000012">
    <property type="protein sequence ID" value="KAK3361355.1"/>
    <property type="molecule type" value="Genomic_DNA"/>
</dbReference>
<name>A0AAE0JTU7_9PEZI</name>
<gene>
    <name evidence="1" type="ORF">B0T24DRAFT_671586</name>
</gene>
<dbReference type="AlphaFoldDB" id="A0AAE0JTU7"/>